<gene>
    <name evidence="2" type="ORF">KI387_044449</name>
</gene>
<accession>A0AA38CRS7</accession>
<proteinExistence type="predicted"/>
<evidence type="ECO:0000256" key="1">
    <source>
        <dbReference type="SAM" id="MobiDB-lite"/>
    </source>
</evidence>
<organism evidence="2 3">
    <name type="scientific">Taxus chinensis</name>
    <name type="common">Chinese yew</name>
    <name type="synonym">Taxus wallichiana var. chinensis</name>
    <dbReference type="NCBI Taxonomy" id="29808"/>
    <lineage>
        <taxon>Eukaryota</taxon>
        <taxon>Viridiplantae</taxon>
        <taxon>Streptophyta</taxon>
        <taxon>Embryophyta</taxon>
        <taxon>Tracheophyta</taxon>
        <taxon>Spermatophyta</taxon>
        <taxon>Pinopsida</taxon>
        <taxon>Pinidae</taxon>
        <taxon>Conifers II</taxon>
        <taxon>Cupressales</taxon>
        <taxon>Taxaceae</taxon>
        <taxon>Taxus</taxon>
    </lineage>
</organism>
<reference evidence="2 3" key="1">
    <citation type="journal article" date="2021" name="Nat. Plants">
        <title>The Taxus genome provides insights into paclitaxel biosynthesis.</title>
        <authorList>
            <person name="Xiong X."/>
            <person name="Gou J."/>
            <person name="Liao Q."/>
            <person name="Li Y."/>
            <person name="Zhou Q."/>
            <person name="Bi G."/>
            <person name="Li C."/>
            <person name="Du R."/>
            <person name="Wang X."/>
            <person name="Sun T."/>
            <person name="Guo L."/>
            <person name="Liang H."/>
            <person name="Lu P."/>
            <person name="Wu Y."/>
            <person name="Zhang Z."/>
            <person name="Ro D.K."/>
            <person name="Shang Y."/>
            <person name="Huang S."/>
            <person name="Yan J."/>
        </authorList>
    </citation>
    <scope>NUCLEOTIDE SEQUENCE [LARGE SCALE GENOMIC DNA]</scope>
    <source>
        <strain evidence="2">Ta-2019</strain>
    </source>
</reference>
<sequence>VLTALSHYHWALIPALTSLVASHSMSHTSPTSRALRTRRVVHSLASRDNAAHNLPAQRKLHPHHPSDSAQSLRRNSSPGNVPRSASPLEAIHGTKTNYSLGHILTWRYVV</sequence>
<name>A0AA38CRS7_TAXCH</name>
<dbReference type="EMBL" id="JAHRHJ020000009">
    <property type="protein sequence ID" value="KAH9303568.1"/>
    <property type="molecule type" value="Genomic_DNA"/>
</dbReference>
<keyword evidence="3" id="KW-1185">Reference proteome</keyword>
<dbReference type="Proteomes" id="UP000824469">
    <property type="component" value="Unassembled WGS sequence"/>
</dbReference>
<feature type="region of interest" description="Disordered" evidence="1">
    <location>
        <begin position="46"/>
        <end position="89"/>
    </location>
</feature>
<evidence type="ECO:0000313" key="3">
    <source>
        <dbReference type="Proteomes" id="UP000824469"/>
    </source>
</evidence>
<feature type="non-terminal residue" evidence="2">
    <location>
        <position position="110"/>
    </location>
</feature>
<feature type="non-terminal residue" evidence="2">
    <location>
        <position position="1"/>
    </location>
</feature>
<feature type="compositionally biased region" description="Polar residues" evidence="1">
    <location>
        <begin position="67"/>
        <end position="79"/>
    </location>
</feature>
<protein>
    <submittedName>
        <fullName evidence="2">Uncharacterized protein</fullName>
    </submittedName>
</protein>
<evidence type="ECO:0000313" key="2">
    <source>
        <dbReference type="EMBL" id="KAH9303568.1"/>
    </source>
</evidence>
<comment type="caution">
    <text evidence="2">The sequence shown here is derived from an EMBL/GenBank/DDBJ whole genome shotgun (WGS) entry which is preliminary data.</text>
</comment>
<dbReference type="AlphaFoldDB" id="A0AA38CRS7"/>